<sequence length="88" mass="9845">MSPDSSREEEIVPRVEASTPDVSCVAFGTERAHSVRLATCAERRLNVQRRMGRSRQRRNAPNLLLLIGTICSSPTITCTSEFDPRQTK</sequence>
<keyword evidence="2" id="KW-1185">Reference proteome</keyword>
<dbReference type="Proteomes" id="UP000516260">
    <property type="component" value="Chromosome 17"/>
</dbReference>
<reference evidence="1 2" key="1">
    <citation type="submission" date="2019-04" db="EMBL/GenBank/DDBJ databases">
        <title>The sequence and de novo assembly of Takifugu bimaculatus genome using PacBio and Hi-C technologies.</title>
        <authorList>
            <person name="Xu P."/>
            <person name="Liu B."/>
            <person name="Zhou Z."/>
        </authorList>
    </citation>
    <scope>NUCLEOTIDE SEQUENCE [LARGE SCALE GENOMIC DNA]</scope>
    <source>
        <strain evidence="1">TB-2018</strain>
        <tissue evidence="1">Muscle</tissue>
    </source>
</reference>
<evidence type="ECO:0000313" key="1">
    <source>
        <dbReference type="EMBL" id="TNM96435.1"/>
    </source>
</evidence>
<accession>A0A4Z2BW41</accession>
<evidence type="ECO:0000313" key="2">
    <source>
        <dbReference type="Proteomes" id="UP000516260"/>
    </source>
</evidence>
<dbReference type="AlphaFoldDB" id="A0A4Z2BW41"/>
<feature type="non-terminal residue" evidence="1">
    <location>
        <position position="88"/>
    </location>
</feature>
<gene>
    <name evidence="1" type="ORF">fugu_016096</name>
</gene>
<comment type="caution">
    <text evidence="1">The sequence shown here is derived from an EMBL/GenBank/DDBJ whole genome shotgun (WGS) entry which is preliminary data.</text>
</comment>
<name>A0A4Z2BW41_9TELE</name>
<protein>
    <submittedName>
        <fullName evidence="1">Uncharacterized protein</fullName>
    </submittedName>
</protein>
<organism evidence="1 2">
    <name type="scientific">Takifugu bimaculatus</name>
    <dbReference type="NCBI Taxonomy" id="433685"/>
    <lineage>
        <taxon>Eukaryota</taxon>
        <taxon>Metazoa</taxon>
        <taxon>Chordata</taxon>
        <taxon>Craniata</taxon>
        <taxon>Vertebrata</taxon>
        <taxon>Euteleostomi</taxon>
        <taxon>Actinopterygii</taxon>
        <taxon>Neopterygii</taxon>
        <taxon>Teleostei</taxon>
        <taxon>Neoteleostei</taxon>
        <taxon>Acanthomorphata</taxon>
        <taxon>Eupercaria</taxon>
        <taxon>Tetraodontiformes</taxon>
        <taxon>Tetradontoidea</taxon>
        <taxon>Tetraodontidae</taxon>
        <taxon>Takifugu</taxon>
    </lineage>
</organism>
<proteinExistence type="predicted"/>
<dbReference type="EMBL" id="SWLE01000009">
    <property type="protein sequence ID" value="TNM96435.1"/>
    <property type="molecule type" value="Genomic_DNA"/>
</dbReference>